<dbReference type="Pfam" id="PF07273">
    <property type="entry name" value="DUF1439"/>
    <property type="match status" value="1"/>
</dbReference>
<feature type="chain" id="PRO_5016722213" evidence="1">
    <location>
        <begin position="22"/>
        <end position="186"/>
    </location>
</feature>
<name>A0A377J1Q5_9PAST</name>
<organism evidence="2 3">
    <name type="scientific">Haemophilus pittmaniae</name>
    <dbReference type="NCBI Taxonomy" id="249188"/>
    <lineage>
        <taxon>Bacteria</taxon>
        <taxon>Pseudomonadati</taxon>
        <taxon>Pseudomonadota</taxon>
        <taxon>Gammaproteobacteria</taxon>
        <taxon>Pasteurellales</taxon>
        <taxon>Pasteurellaceae</taxon>
        <taxon>Haemophilus</taxon>
    </lineage>
</organism>
<protein>
    <submittedName>
        <fullName evidence="2">Uncharacterized lipoprotein yceB</fullName>
    </submittedName>
</protein>
<keyword evidence="1" id="KW-0732">Signal</keyword>
<dbReference type="AlphaFoldDB" id="A0A377J1Q5"/>
<proteinExistence type="predicted"/>
<dbReference type="Proteomes" id="UP000255264">
    <property type="component" value="Unassembled WGS sequence"/>
</dbReference>
<evidence type="ECO:0000313" key="3">
    <source>
        <dbReference type="Proteomes" id="UP000255264"/>
    </source>
</evidence>
<dbReference type="EMBL" id="UGHS01000004">
    <property type="protein sequence ID" value="STO93800.1"/>
    <property type="molecule type" value="Genomic_DNA"/>
</dbReference>
<dbReference type="InterPro" id="IPR010835">
    <property type="entry name" value="DUF1439"/>
</dbReference>
<keyword evidence="2" id="KW-0449">Lipoprotein</keyword>
<accession>A0A377J1Q5</accession>
<dbReference type="RefSeq" id="WP_115003411.1">
    <property type="nucleotide sequence ID" value="NZ_UGHS01000004.1"/>
</dbReference>
<reference evidence="2 3" key="1">
    <citation type="submission" date="2018-06" db="EMBL/GenBank/DDBJ databases">
        <authorList>
            <consortium name="Pathogen Informatics"/>
            <person name="Doyle S."/>
        </authorList>
    </citation>
    <scope>NUCLEOTIDE SEQUENCE [LARGE SCALE GENOMIC DNA]</scope>
    <source>
        <strain evidence="2 3">NCTC13335</strain>
    </source>
</reference>
<gene>
    <name evidence="2" type="primary">yceB</name>
    <name evidence="2" type="ORF">NCTC13335_01713</name>
</gene>
<evidence type="ECO:0000256" key="1">
    <source>
        <dbReference type="SAM" id="SignalP"/>
    </source>
</evidence>
<dbReference type="OrthoDB" id="5688063at2"/>
<sequence length="186" mass="20645">MGLFNKALAILILTFSSLTVAASPFSISEQQINHYLREKGAINDKLGIPGLFSVDYALKDLVAQIGQKSDNRVEMSGLVDSMIHLSGKTYPAKLHLTFDAIPQYNAEKGALYLKELRILRWSGEPNSVMEQLQSVMPLLSDGIAALLSQMPVYTLDESDMKEMLIKKFAKEIKVEKCRLELIGGIL</sequence>
<keyword evidence="3" id="KW-1185">Reference proteome</keyword>
<evidence type="ECO:0000313" key="2">
    <source>
        <dbReference type="EMBL" id="STO93800.1"/>
    </source>
</evidence>
<feature type="signal peptide" evidence="1">
    <location>
        <begin position="1"/>
        <end position="21"/>
    </location>
</feature>
<dbReference type="Gene3D" id="3.15.10.40">
    <property type="entry name" value="Uncharacterised protein PF07273, DUF1439"/>
    <property type="match status" value="1"/>
</dbReference>